<dbReference type="AlphaFoldDB" id="A0A1F7UPF2"/>
<sequence>MSTLATNSRAKFDYDILKIYEAGIVLSGQEVKSVRGGNVSLKGAYATLKAGEVWLLNAHISPYKKAGALPSYDPTRSRKLLLRAREIKELMGKLEAERLTLVPLSVYTRGRRLKVELGLGRGRKKYEKREVIKKRAVDREIREKLKRKA</sequence>
<comment type="caution">
    <text evidence="4">The sequence shown here is derived from an EMBL/GenBank/DDBJ whole genome shotgun (WGS) entry which is preliminary data.</text>
</comment>
<dbReference type="GO" id="GO:0003723">
    <property type="term" value="F:RNA binding"/>
    <property type="evidence" value="ECO:0007669"/>
    <property type="project" value="UniProtKB-UniRule"/>
</dbReference>
<dbReference type="PANTHER" id="PTHR30308">
    <property type="entry name" value="TMRNA-BINDING COMPONENT OF TRANS-TRANSLATION TAGGING COMPLEX"/>
    <property type="match status" value="1"/>
</dbReference>
<keyword evidence="2 3" id="KW-0694">RNA-binding</keyword>
<comment type="function">
    <text evidence="3">Required for rescue of stalled ribosomes mediated by trans-translation. Binds to transfer-messenger RNA (tmRNA), required for stable association of tmRNA with ribosomes. tmRNA and SmpB together mimic tRNA shape, replacing the anticodon stem-loop with SmpB. tmRNA is encoded by the ssrA gene; the 2 termini fold to resemble tRNA(Ala) and it encodes a 'tag peptide', a short internal open reading frame. During trans-translation Ala-aminoacylated tmRNA acts like a tRNA, entering the A-site of stalled ribosomes, displacing the stalled mRNA. The ribosome then switches to translate the ORF on the tmRNA; the nascent peptide is terminated with the 'tag peptide' encoded by the tmRNA and targeted for degradation. The ribosome is freed to recommence translation, which seems to be the essential function of trans-translation.</text>
</comment>
<dbReference type="GO" id="GO:0070929">
    <property type="term" value="P:trans-translation"/>
    <property type="evidence" value="ECO:0007669"/>
    <property type="project" value="UniProtKB-UniRule"/>
</dbReference>
<comment type="similarity">
    <text evidence="3">Belongs to the SmpB family.</text>
</comment>
<keyword evidence="1 3" id="KW-0963">Cytoplasm</keyword>
<dbReference type="HAMAP" id="MF_00023">
    <property type="entry name" value="SmpB"/>
    <property type="match status" value="1"/>
</dbReference>
<dbReference type="GO" id="GO:0005829">
    <property type="term" value="C:cytosol"/>
    <property type="evidence" value="ECO:0007669"/>
    <property type="project" value="TreeGrafter"/>
</dbReference>
<dbReference type="Pfam" id="PF01668">
    <property type="entry name" value="SmpB"/>
    <property type="match status" value="1"/>
</dbReference>
<dbReference type="SUPFAM" id="SSF74982">
    <property type="entry name" value="Small protein B (SmpB)"/>
    <property type="match status" value="1"/>
</dbReference>
<dbReference type="InterPro" id="IPR020081">
    <property type="entry name" value="SsrA-bd_prot_CS"/>
</dbReference>
<dbReference type="NCBIfam" id="NF003843">
    <property type="entry name" value="PRK05422.1"/>
    <property type="match status" value="1"/>
</dbReference>
<dbReference type="NCBIfam" id="TIGR00086">
    <property type="entry name" value="smpB"/>
    <property type="match status" value="1"/>
</dbReference>
<gene>
    <name evidence="3" type="primary">smpB</name>
    <name evidence="4" type="ORF">A3B21_02190</name>
</gene>
<dbReference type="STRING" id="1802401.A3B21_02190"/>
<protein>
    <recommendedName>
        <fullName evidence="3">SsrA-binding protein</fullName>
    </recommendedName>
    <alternativeName>
        <fullName evidence="3">Small protein B</fullName>
    </alternativeName>
</protein>
<evidence type="ECO:0000256" key="2">
    <source>
        <dbReference type="ARBA" id="ARBA00022884"/>
    </source>
</evidence>
<evidence type="ECO:0000313" key="5">
    <source>
        <dbReference type="Proteomes" id="UP000176897"/>
    </source>
</evidence>
<evidence type="ECO:0000256" key="1">
    <source>
        <dbReference type="ARBA" id="ARBA00022490"/>
    </source>
</evidence>
<comment type="subcellular location">
    <subcellularLocation>
        <location evidence="3">Cytoplasm</location>
    </subcellularLocation>
    <text evidence="3">The tmRNA-SmpB complex associates with stalled 70S ribosomes.</text>
</comment>
<dbReference type="PROSITE" id="PS01317">
    <property type="entry name" value="SSRP"/>
    <property type="match status" value="1"/>
</dbReference>
<dbReference type="Proteomes" id="UP000176897">
    <property type="component" value="Unassembled WGS sequence"/>
</dbReference>
<dbReference type="Gene3D" id="2.40.280.10">
    <property type="match status" value="1"/>
</dbReference>
<name>A0A1F7UPF2_9BACT</name>
<dbReference type="GO" id="GO:0070930">
    <property type="term" value="P:trans-translation-dependent protein tagging"/>
    <property type="evidence" value="ECO:0007669"/>
    <property type="project" value="TreeGrafter"/>
</dbReference>
<dbReference type="InterPro" id="IPR023620">
    <property type="entry name" value="SmpB"/>
</dbReference>
<evidence type="ECO:0000256" key="3">
    <source>
        <dbReference type="HAMAP-Rule" id="MF_00023"/>
    </source>
</evidence>
<reference evidence="4 5" key="1">
    <citation type="journal article" date="2016" name="Nat. Commun.">
        <title>Thousands of microbial genomes shed light on interconnected biogeochemical processes in an aquifer system.</title>
        <authorList>
            <person name="Anantharaman K."/>
            <person name="Brown C.T."/>
            <person name="Hug L.A."/>
            <person name="Sharon I."/>
            <person name="Castelle C.J."/>
            <person name="Probst A.J."/>
            <person name="Thomas B.C."/>
            <person name="Singh A."/>
            <person name="Wilkins M.J."/>
            <person name="Karaoz U."/>
            <person name="Brodie E.L."/>
            <person name="Williams K.H."/>
            <person name="Hubbard S.S."/>
            <person name="Banfield J.F."/>
        </authorList>
    </citation>
    <scope>NUCLEOTIDE SEQUENCE [LARGE SCALE GENOMIC DNA]</scope>
</reference>
<proteinExistence type="inferred from homology"/>
<dbReference type="InterPro" id="IPR000037">
    <property type="entry name" value="SsrA-bd_prot"/>
</dbReference>
<accession>A0A1F7UPF2</accession>
<evidence type="ECO:0000313" key="4">
    <source>
        <dbReference type="EMBL" id="OGL80161.1"/>
    </source>
</evidence>
<dbReference type="PANTHER" id="PTHR30308:SF2">
    <property type="entry name" value="SSRA-BINDING PROTEIN"/>
    <property type="match status" value="1"/>
</dbReference>
<organism evidence="4 5">
    <name type="scientific">Candidatus Uhrbacteria bacterium RIFCSPLOWO2_01_FULL_47_24</name>
    <dbReference type="NCBI Taxonomy" id="1802401"/>
    <lineage>
        <taxon>Bacteria</taxon>
        <taxon>Candidatus Uhriibacteriota</taxon>
    </lineage>
</organism>
<dbReference type="CDD" id="cd09294">
    <property type="entry name" value="SmpB"/>
    <property type="match status" value="1"/>
</dbReference>
<dbReference type="EMBL" id="MGEJ01000014">
    <property type="protein sequence ID" value="OGL80161.1"/>
    <property type="molecule type" value="Genomic_DNA"/>
</dbReference>